<dbReference type="AlphaFoldDB" id="A0A9P6LR21"/>
<protein>
    <submittedName>
        <fullName evidence="1">Uncharacterized protein</fullName>
    </submittedName>
</protein>
<accession>A0A9P6LR21</accession>
<dbReference type="PANTHER" id="PTHR46919:SF2">
    <property type="entry name" value="SACSIN"/>
    <property type="match status" value="1"/>
</dbReference>
<name>A0A9P6LR21_9FUNG</name>
<reference evidence="1" key="1">
    <citation type="journal article" date="2020" name="Fungal Divers.">
        <title>Resolving the Mortierellaceae phylogeny through synthesis of multi-gene phylogenetics and phylogenomics.</title>
        <authorList>
            <person name="Vandepol N."/>
            <person name="Liber J."/>
            <person name="Desiro A."/>
            <person name="Na H."/>
            <person name="Kennedy M."/>
            <person name="Barry K."/>
            <person name="Grigoriev I.V."/>
            <person name="Miller A.N."/>
            <person name="O'Donnell K."/>
            <person name="Stajich J.E."/>
            <person name="Bonito G."/>
        </authorList>
    </citation>
    <scope>NUCLEOTIDE SEQUENCE</scope>
    <source>
        <strain evidence="1">MES-2147</strain>
    </source>
</reference>
<keyword evidence="2" id="KW-1185">Reference proteome</keyword>
<feature type="non-terminal residue" evidence="1">
    <location>
        <position position="212"/>
    </location>
</feature>
<sequence>MLHVVCKGNLEVFFCGSEERGDQRMVDYASSWIAGRDIDEYPHLVGVLQGLTNVVIGLPDIVLKTLPDITKSLGLEDRILTPALVRRLLRQHKSQWSTITPGDTCVEMLKYCIQDDKISDLEGLPLLPLAGGQWVEFSTRAASSRYLVSPMIFDALSYSKEGLVDIDIDVSLVQRFRGFRGFREGTEFREGADFSIYWSSMRVAVIGARIND</sequence>
<comment type="caution">
    <text evidence="1">The sequence shown here is derived from an EMBL/GenBank/DDBJ whole genome shotgun (WGS) entry which is preliminary data.</text>
</comment>
<evidence type="ECO:0000313" key="1">
    <source>
        <dbReference type="EMBL" id="KAF9917341.1"/>
    </source>
</evidence>
<dbReference type="Proteomes" id="UP000749646">
    <property type="component" value="Unassembled WGS sequence"/>
</dbReference>
<dbReference type="EMBL" id="JAAAHW010011802">
    <property type="protein sequence ID" value="KAF9917341.1"/>
    <property type="molecule type" value="Genomic_DNA"/>
</dbReference>
<proteinExistence type="predicted"/>
<gene>
    <name evidence="1" type="ORF">BGZ65_012915</name>
</gene>
<dbReference type="PANTHER" id="PTHR46919">
    <property type="entry name" value="ZINC FINGER, C3HC4 TYPE (RING FINGER) FAMILY PROTEIN"/>
    <property type="match status" value="1"/>
</dbReference>
<evidence type="ECO:0000313" key="2">
    <source>
        <dbReference type="Proteomes" id="UP000749646"/>
    </source>
</evidence>
<organism evidence="1 2">
    <name type="scientific">Modicella reniformis</name>
    <dbReference type="NCBI Taxonomy" id="1440133"/>
    <lineage>
        <taxon>Eukaryota</taxon>
        <taxon>Fungi</taxon>
        <taxon>Fungi incertae sedis</taxon>
        <taxon>Mucoromycota</taxon>
        <taxon>Mortierellomycotina</taxon>
        <taxon>Mortierellomycetes</taxon>
        <taxon>Mortierellales</taxon>
        <taxon>Mortierellaceae</taxon>
        <taxon>Modicella</taxon>
    </lineage>
</organism>